<accession>A0ABS9QJL1</accession>
<feature type="transmembrane region" description="Helical" evidence="4">
    <location>
        <begin position="138"/>
        <end position="162"/>
    </location>
</feature>
<dbReference type="Pfam" id="PF07690">
    <property type="entry name" value="MFS_1"/>
    <property type="match status" value="1"/>
</dbReference>
<keyword evidence="1 4" id="KW-0812">Transmembrane</keyword>
<feature type="transmembrane region" description="Helical" evidence="4">
    <location>
        <begin position="257"/>
        <end position="278"/>
    </location>
</feature>
<feature type="transmembrane region" description="Helical" evidence="4">
    <location>
        <begin position="48"/>
        <end position="68"/>
    </location>
</feature>
<reference evidence="6 7" key="1">
    <citation type="submission" date="2022-02" db="EMBL/GenBank/DDBJ databases">
        <title>Draft genome sequence of Mezorhizobium retamae strain IRAMC:0171 isolated from Retama raetam nodules.</title>
        <authorList>
            <person name="Bengaied R."/>
            <person name="Sbissi I."/>
            <person name="Huber K."/>
            <person name="Ghodbane F."/>
            <person name="Nouioui I."/>
            <person name="Tarhouni M."/>
            <person name="Gtari M."/>
        </authorList>
    </citation>
    <scope>NUCLEOTIDE SEQUENCE [LARGE SCALE GENOMIC DNA]</scope>
    <source>
        <strain evidence="6 7">IRAMC:0171</strain>
    </source>
</reference>
<dbReference type="SUPFAM" id="SSF103473">
    <property type="entry name" value="MFS general substrate transporter"/>
    <property type="match status" value="1"/>
</dbReference>
<feature type="transmembrane region" description="Helical" evidence="4">
    <location>
        <begin position="12"/>
        <end position="36"/>
    </location>
</feature>
<dbReference type="PANTHER" id="PTHR11360:SF290">
    <property type="entry name" value="MONOCARBOXYLATE MFS PERMEASE"/>
    <property type="match status" value="1"/>
</dbReference>
<dbReference type="InterPro" id="IPR036259">
    <property type="entry name" value="MFS_trans_sf"/>
</dbReference>
<organism evidence="6 7">
    <name type="scientific">Mesorhizobium retamae</name>
    <dbReference type="NCBI Taxonomy" id="2912854"/>
    <lineage>
        <taxon>Bacteria</taxon>
        <taxon>Pseudomonadati</taxon>
        <taxon>Pseudomonadota</taxon>
        <taxon>Alphaproteobacteria</taxon>
        <taxon>Hyphomicrobiales</taxon>
        <taxon>Phyllobacteriaceae</taxon>
        <taxon>Mesorhizobium</taxon>
    </lineage>
</organism>
<evidence type="ECO:0000256" key="3">
    <source>
        <dbReference type="ARBA" id="ARBA00023136"/>
    </source>
</evidence>
<feature type="transmembrane region" description="Helical" evidence="4">
    <location>
        <begin position="290"/>
        <end position="308"/>
    </location>
</feature>
<feature type="transmembrane region" description="Helical" evidence="4">
    <location>
        <begin position="314"/>
        <end position="336"/>
    </location>
</feature>
<dbReference type="Proteomes" id="UP001201701">
    <property type="component" value="Unassembled WGS sequence"/>
</dbReference>
<dbReference type="InterPro" id="IPR050327">
    <property type="entry name" value="Proton-linked_MCT"/>
</dbReference>
<feature type="transmembrane region" description="Helical" evidence="4">
    <location>
        <begin position="348"/>
        <end position="371"/>
    </location>
</feature>
<dbReference type="CDD" id="cd17355">
    <property type="entry name" value="MFS_YcxA_like"/>
    <property type="match status" value="1"/>
</dbReference>
<feature type="transmembrane region" description="Helical" evidence="4">
    <location>
        <begin position="377"/>
        <end position="398"/>
    </location>
</feature>
<keyword evidence="7" id="KW-1185">Reference proteome</keyword>
<dbReference type="InterPro" id="IPR011701">
    <property type="entry name" value="MFS"/>
</dbReference>
<feature type="transmembrane region" description="Helical" evidence="4">
    <location>
        <begin position="107"/>
        <end position="131"/>
    </location>
</feature>
<evidence type="ECO:0000259" key="5">
    <source>
        <dbReference type="PROSITE" id="PS50850"/>
    </source>
</evidence>
<dbReference type="InterPro" id="IPR020846">
    <property type="entry name" value="MFS_dom"/>
</dbReference>
<feature type="transmembrane region" description="Helical" evidence="4">
    <location>
        <begin position="168"/>
        <end position="188"/>
    </location>
</feature>
<evidence type="ECO:0000313" key="7">
    <source>
        <dbReference type="Proteomes" id="UP001201701"/>
    </source>
</evidence>
<keyword evidence="3 4" id="KW-0472">Membrane</keyword>
<evidence type="ECO:0000256" key="1">
    <source>
        <dbReference type="ARBA" id="ARBA00022692"/>
    </source>
</evidence>
<feature type="transmembrane region" description="Helical" evidence="4">
    <location>
        <begin position="225"/>
        <end position="251"/>
    </location>
</feature>
<dbReference type="EMBL" id="JAKREW010000025">
    <property type="protein sequence ID" value="MCG7507525.1"/>
    <property type="molecule type" value="Genomic_DNA"/>
</dbReference>
<sequence>MSTPETQNAYRWFIVAIGALMTCVTIGAMFSLAVFMPHISSATGWSRTGISSAMTLNFLVMGASSFGWGTLSDRFGARPVVLIGSVLLGVVLVLASRTTSLLAFQLAYGIGVGLAGGAFFAPMMAAVTGWFDKHRGLAVSLVSAGVGVAPATISPFAAWLLSNYDWRTAMMTIGLLASVILLPAALFVRNAKPAPSSKSVSAGGASVSVGLSENQLSKAFRSPQFALLAGAYFLCCAAHSGPIFHIMSYAITCGISAMAAVSIYSVEGIAGLGGRLLFGVAADRFGAKRALVVGLLVQALVIAAYLSANALTTFYMLAVIFGAAYGGVMPLYAVLAREYFGQQVMGSVLGALTMASSFGMALGPMAGGWIFDRFDVYDWLFIGSSIIGIAAFLIALAFPPFTSAQRQQPVAT</sequence>
<protein>
    <submittedName>
        <fullName evidence="6">MFS transporter</fullName>
    </submittedName>
</protein>
<feature type="transmembrane region" description="Helical" evidence="4">
    <location>
        <begin position="75"/>
        <end position="95"/>
    </location>
</feature>
<dbReference type="RefSeq" id="WP_239368753.1">
    <property type="nucleotide sequence ID" value="NZ_JAKREW010000025.1"/>
</dbReference>
<evidence type="ECO:0000256" key="4">
    <source>
        <dbReference type="SAM" id="Phobius"/>
    </source>
</evidence>
<dbReference type="PANTHER" id="PTHR11360">
    <property type="entry name" value="MONOCARBOXYLATE TRANSPORTER"/>
    <property type="match status" value="1"/>
</dbReference>
<keyword evidence="2 4" id="KW-1133">Transmembrane helix</keyword>
<gene>
    <name evidence="6" type="ORF">L4923_21030</name>
</gene>
<evidence type="ECO:0000313" key="6">
    <source>
        <dbReference type="EMBL" id="MCG7507525.1"/>
    </source>
</evidence>
<proteinExistence type="predicted"/>
<feature type="domain" description="Major facilitator superfamily (MFS) profile" evidence="5">
    <location>
        <begin position="11"/>
        <end position="403"/>
    </location>
</feature>
<dbReference type="PROSITE" id="PS50850">
    <property type="entry name" value="MFS"/>
    <property type="match status" value="1"/>
</dbReference>
<evidence type="ECO:0000256" key="2">
    <source>
        <dbReference type="ARBA" id="ARBA00022989"/>
    </source>
</evidence>
<comment type="caution">
    <text evidence="6">The sequence shown here is derived from an EMBL/GenBank/DDBJ whole genome shotgun (WGS) entry which is preliminary data.</text>
</comment>
<dbReference type="Gene3D" id="1.20.1250.20">
    <property type="entry name" value="MFS general substrate transporter like domains"/>
    <property type="match status" value="2"/>
</dbReference>
<name>A0ABS9QJL1_9HYPH</name>